<keyword evidence="1" id="KW-0472">Membrane</keyword>
<organism evidence="2 3">
    <name type="scientific">Paenibacillus rhizolycopersici</name>
    <dbReference type="NCBI Taxonomy" id="2780073"/>
    <lineage>
        <taxon>Bacteria</taxon>
        <taxon>Bacillati</taxon>
        <taxon>Bacillota</taxon>
        <taxon>Bacilli</taxon>
        <taxon>Bacillales</taxon>
        <taxon>Paenibacillaceae</taxon>
        <taxon>Paenibacillus</taxon>
    </lineage>
</organism>
<feature type="transmembrane region" description="Helical" evidence="1">
    <location>
        <begin position="120"/>
        <end position="139"/>
    </location>
</feature>
<protein>
    <recommendedName>
        <fullName evidence="4">Ferric oxidoreductase domain-containing protein</fullName>
    </recommendedName>
</protein>
<name>A0ABS2H9M7_9BACL</name>
<keyword evidence="3" id="KW-1185">Reference proteome</keyword>
<proteinExistence type="predicted"/>
<comment type="caution">
    <text evidence="2">The sequence shown here is derived from an EMBL/GenBank/DDBJ whole genome shotgun (WGS) entry which is preliminary data.</text>
</comment>
<feature type="transmembrane region" description="Helical" evidence="1">
    <location>
        <begin position="7"/>
        <end position="28"/>
    </location>
</feature>
<evidence type="ECO:0000313" key="3">
    <source>
        <dbReference type="Proteomes" id="UP001516620"/>
    </source>
</evidence>
<feature type="transmembrane region" description="Helical" evidence="1">
    <location>
        <begin position="48"/>
        <end position="66"/>
    </location>
</feature>
<dbReference type="EMBL" id="JADCNN020000010">
    <property type="protein sequence ID" value="MBM6996570.1"/>
    <property type="molecule type" value="Genomic_DNA"/>
</dbReference>
<evidence type="ECO:0000256" key="1">
    <source>
        <dbReference type="SAM" id="Phobius"/>
    </source>
</evidence>
<reference evidence="2 3" key="1">
    <citation type="submission" date="2021-01" db="EMBL/GenBank/DDBJ databases">
        <title>Paenibacillus sp.nov. isolated from the rhizosphere soil of tomato plant.</title>
        <authorList>
            <person name="Thin K.K."/>
            <person name="Zhang X."/>
            <person name="He S."/>
        </authorList>
    </citation>
    <scope>NUCLEOTIDE SEQUENCE [LARGE SCALE GENOMIC DNA]</scope>
    <source>
        <strain evidence="2 3">DXFW5</strain>
    </source>
</reference>
<dbReference type="Proteomes" id="UP001516620">
    <property type="component" value="Unassembled WGS sequence"/>
</dbReference>
<feature type="transmembrane region" description="Helical" evidence="1">
    <location>
        <begin position="151"/>
        <end position="184"/>
    </location>
</feature>
<keyword evidence="1" id="KW-0812">Transmembrane</keyword>
<feature type="transmembrane region" description="Helical" evidence="1">
    <location>
        <begin position="87"/>
        <end position="108"/>
    </location>
</feature>
<dbReference type="RefSeq" id="WP_193417524.1">
    <property type="nucleotide sequence ID" value="NZ_JADCNN020000010.1"/>
</dbReference>
<evidence type="ECO:0000313" key="2">
    <source>
        <dbReference type="EMBL" id="MBM6996570.1"/>
    </source>
</evidence>
<sequence length="193" mass="21611">MSKSKKVWILALAAMAAALFLIVYQMLVVKEIPGYRHRPGPAEEIFKSLGTVTVFVGAGGFSWLWFKKQRKAPQWIIRRVGALLHRVHQPLGWLALGLVAFHGGYFLITDIQNRDIYSGIAAFLILLAIAGYGFFIKRIRNKWMRLVHRSLGIAWVPALFIHAGGSAVMATFLTIMVGVLMWFFGKIKAKQAG</sequence>
<evidence type="ECO:0008006" key="4">
    <source>
        <dbReference type="Google" id="ProtNLM"/>
    </source>
</evidence>
<accession>A0ABS2H9M7</accession>
<gene>
    <name evidence="2" type="ORF">IM700_013025</name>
</gene>
<keyword evidence="1" id="KW-1133">Transmembrane helix</keyword>